<dbReference type="Pfam" id="PF13479">
    <property type="entry name" value="AAA_24"/>
    <property type="match status" value="1"/>
</dbReference>
<comment type="caution">
    <text evidence="3">The sequence shown here is derived from an EMBL/GenBank/DDBJ whole genome shotgun (WGS) entry which is preliminary data.</text>
</comment>
<dbReference type="InterPro" id="IPR027417">
    <property type="entry name" value="P-loop_NTPase"/>
</dbReference>
<keyword evidence="4" id="KW-1185">Reference proteome</keyword>
<evidence type="ECO:0000313" key="3">
    <source>
        <dbReference type="EMBL" id="GBR73969.1"/>
    </source>
</evidence>
<dbReference type="Proteomes" id="UP000269352">
    <property type="component" value="Unassembled WGS sequence"/>
</dbReference>
<dbReference type="SMART" id="SM00382">
    <property type="entry name" value="AAA"/>
    <property type="match status" value="1"/>
</dbReference>
<evidence type="ECO:0000259" key="2">
    <source>
        <dbReference type="SMART" id="SM00382"/>
    </source>
</evidence>
<evidence type="ECO:0000313" key="4">
    <source>
        <dbReference type="Proteomes" id="UP000269352"/>
    </source>
</evidence>
<reference evidence="3 4" key="1">
    <citation type="journal article" date="2019" name="ISME J.">
        <title>Genome analyses of uncultured TG2/ZB3 bacteria in 'Margulisbacteria' specifically attached to ectosymbiotic spirochetes of protists in the termite gut.</title>
        <authorList>
            <person name="Utami Y.D."/>
            <person name="Kuwahara H."/>
            <person name="Igai K."/>
            <person name="Murakami T."/>
            <person name="Sugaya K."/>
            <person name="Morikawa T."/>
            <person name="Nagura Y."/>
            <person name="Yuki M."/>
            <person name="Deevong P."/>
            <person name="Inoue T."/>
            <person name="Kihara K."/>
            <person name="Lo N."/>
            <person name="Yamada A."/>
            <person name="Ohkuma M."/>
            <person name="Hongoh Y."/>
        </authorList>
    </citation>
    <scope>NUCLEOTIDE SEQUENCE [LARGE SCALE GENOMIC DNA]</scope>
    <source>
        <strain evidence="3">NkOx7-01</strain>
    </source>
</reference>
<dbReference type="SUPFAM" id="SSF52540">
    <property type="entry name" value="P-loop containing nucleoside triphosphate hydrolases"/>
    <property type="match status" value="1"/>
</dbReference>
<proteinExistence type="predicted"/>
<dbReference type="InterPro" id="IPR003593">
    <property type="entry name" value="AAA+_ATPase"/>
</dbReference>
<dbReference type="AlphaFoldDB" id="A0A388TC02"/>
<organism evidence="3 4">
    <name type="scientific">Termititenax aidoneus</name>
    <dbReference type="NCBI Taxonomy" id="2218524"/>
    <lineage>
        <taxon>Bacteria</taxon>
        <taxon>Bacillati</taxon>
        <taxon>Candidatus Margulisiibacteriota</taxon>
        <taxon>Candidatus Termititenacia</taxon>
        <taxon>Candidatus Termititenacales</taxon>
        <taxon>Candidatus Termititenacaceae</taxon>
        <taxon>Candidatus Termititenax</taxon>
    </lineage>
</organism>
<sequence>MATVAGRGLGVARPAVKNNRRNYITAEEVEMVFQKATKMQSKLRCAIFGPSGSGKTYSALRIATGMGGKIALIDTERGSASKYADRFDFDVSELLESTVDNLVDMIGQAKGYDVLIIDSLSHSWQELLVEVDALAKAKYKGNSWSAWSEGTPKQRSLVNAILSFDGHIIASMRSKTEWQTESGNNGKSRPVRVGLAPEQGKGIEYEFDLLLEISPEHYANVIKDRTGKYQDKIIEKPGEDFGRELIEWLKDGKSFADVRKEKVQRVIDLVNTKDYNEQQFWGYFGKDQVSDFTDDQLNYAIANLSKRPDKKAAVSQPPPAPPAAEGVTANAAN</sequence>
<dbReference type="EMBL" id="BGZN01000025">
    <property type="protein sequence ID" value="GBR73969.1"/>
    <property type="molecule type" value="Genomic_DNA"/>
</dbReference>
<dbReference type="Gene3D" id="3.40.50.300">
    <property type="entry name" value="P-loop containing nucleotide triphosphate hydrolases"/>
    <property type="match status" value="1"/>
</dbReference>
<protein>
    <submittedName>
        <fullName evidence="3">AAA family ATPase</fullName>
    </submittedName>
</protein>
<feature type="domain" description="AAA+ ATPase" evidence="2">
    <location>
        <begin position="41"/>
        <end position="217"/>
    </location>
</feature>
<name>A0A388TC02_TERA1</name>
<accession>A0A388TC02</accession>
<feature type="region of interest" description="Disordered" evidence="1">
    <location>
        <begin position="306"/>
        <end position="333"/>
    </location>
</feature>
<gene>
    <name evidence="3" type="ORF">NO1_1224</name>
</gene>
<evidence type="ECO:0000256" key="1">
    <source>
        <dbReference type="SAM" id="MobiDB-lite"/>
    </source>
</evidence>